<dbReference type="SUPFAM" id="SSF56507">
    <property type="entry name" value="Methionine synthase activation domain-like"/>
    <property type="match status" value="1"/>
</dbReference>
<gene>
    <name evidence="1" type="ORF">SAMN02745190_01729</name>
</gene>
<evidence type="ECO:0000313" key="2">
    <source>
        <dbReference type="Proteomes" id="UP000184404"/>
    </source>
</evidence>
<dbReference type="STRING" id="1123243.SAMN02745190_01729"/>
<protein>
    <recommendedName>
        <fullName evidence="3">Vitamin B12 dependent methionine synthase, activation domain</fullName>
    </recommendedName>
</protein>
<evidence type="ECO:0008006" key="3">
    <source>
        <dbReference type="Google" id="ProtNLM"/>
    </source>
</evidence>
<accession>A0A1M4YF08</accession>
<proteinExistence type="predicted"/>
<dbReference type="InterPro" id="IPR037010">
    <property type="entry name" value="VitB12-dep_Met_synth_activ_sf"/>
</dbReference>
<reference evidence="1 2" key="1">
    <citation type="submission" date="2016-11" db="EMBL/GenBank/DDBJ databases">
        <authorList>
            <person name="Jaros S."/>
            <person name="Januszkiewicz K."/>
            <person name="Wedrychowicz H."/>
        </authorList>
    </citation>
    <scope>NUCLEOTIDE SEQUENCE [LARGE SCALE GENOMIC DNA]</scope>
    <source>
        <strain evidence="1 2">DSM 10502</strain>
    </source>
</reference>
<dbReference type="EMBL" id="FQUG01000006">
    <property type="protein sequence ID" value="SHF04319.1"/>
    <property type="molecule type" value="Genomic_DNA"/>
</dbReference>
<organism evidence="1 2">
    <name type="scientific">Schwartzia succinivorans DSM 10502</name>
    <dbReference type="NCBI Taxonomy" id="1123243"/>
    <lineage>
        <taxon>Bacteria</taxon>
        <taxon>Bacillati</taxon>
        <taxon>Bacillota</taxon>
        <taxon>Negativicutes</taxon>
        <taxon>Selenomonadales</taxon>
        <taxon>Selenomonadaceae</taxon>
        <taxon>Schwartzia</taxon>
    </lineage>
</organism>
<dbReference type="RefSeq" id="WP_072935819.1">
    <property type="nucleotide sequence ID" value="NZ_FQUG01000006.1"/>
</dbReference>
<dbReference type="Proteomes" id="UP000184404">
    <property type="component" value="Unassembled WGS sequence"/>
</dbReference>
<name>A0A1M4YF08_9FIRM</name>
<dbReference type="Gene3D" id="3.40.109.40">
    <property type="match status" value="1"/>
</dbReference>
<evidence type="ECO:0000313" key="1">
    <source>
        <dbReference type="EMBL" id="SHF04319.1"/>
    </source>
</evidence>
<sequence>MPIYNARLEQININEMRRYAGLQKVSFSEERLEAARSEALLYIEPKTSWELYDYDCKSQIIKSNPTVHIKGEKAGAHLRGATKIICIAATIGSALTDTANSYFQKGEYTHGLLLDAAATTAVEQTADALERMLTPKAAAKGYKMHWRYSPGYGDWPLEEQAKLLPLCHGQDIGISITELNMLSPVKSITAVIGLYPDGERIPQDMQGCASCGKKECVFRRKILIADNS</sequence>
<dbReference type="OrthoDB" id="9816190at2"/>
<keyword evidence="2" id="KW-1185">Reference proteome</keyword>
<dbReference type="GO" id="GO:0008705">
    <property type="term" value="F:methionine synthase activity"/>
    <property type="evidence" value="ECO:0007669"/>
    <property type="project" value="InterPro"/>
</dbReference>
<dbReference type="AlphaFoldDB" id="A0A1M4YF08"/>